<evidence type="ECO:0000313" key="3">
    <source>
        <dbReference type="Proteomes" id="UP000033632"/>
    </source>
</evidence>
<dbReference type="SUPFAM" id="SSF53597">
    <property type="entry name" value="Dihydrofolate reductase-like"/>
    <property type="match status" value="1"/>
</dbReference>
<sequence>MSRILVSMWTTLDGLVAGPNDEMGWLRGDAQMMAYEQSFVDAAETLMLGRKTFGDFAGYWPVAARDTAPKVGVEEMQRNYARRVDAMKKIAVSASGDVAEWDYTRVLSRIEAEEIGRLKDEAEGDIVIYGSLSVIDALSALGLIDEYHMLVHPIVLGEGKPMFDKSRPLSLALASVEPFDTGVVLMKYRKG</sequence>
<dbReference type="InterPro" id="IPR002734">
    <property type="entry name" value="RibDG_C"/>
</dbReference>
<dbReference type="InterPro" id="IPR024072">
    <property type="entry name" value="DHFR-like_dom_sf"/>
</dbReference>
<name>A0A0F5FX20_9HYPH</name>
<organism evidence="2 3">
    <name type="scientific">Devosia geojensis</name>
    <dbReference type="NCBI Taxonomy" id="443610"/>
    <lineage>
        <taxon>Bacteria</taxon>
        <taxon>Pseudomonadati</taxon>
        <taxon>Pseudomonadota</taxon>
        <taxon>Alphaproteobacteria</taxon>
        <taxon>Hyphomicrobiales</taxon>
        <taxon>Devosiaceae</taxon>
        <taxon>Devosia</taxon>
    </lineage>
</organism>
<dbReference type="PATRIC" id="fig|443610.3.peg.2870"/>
<reference evidence="2 3" key="1">
    <citation type="submission" date="2015-03" db="EMBL/GenBank/DDBJ databases">
        <authorList>
            <person name="Hassan Y.I."/>
            <person name="Lepp D."/>
            <person name="Li X.-Z."/>
            <person name="Zhou T."/>
        </authorList>
    </citation>
    <scope>NUCLEOTIDE SEQUENCE [LARGE SCALE GENOMIC DNA]</scope>
    <source>
        <strain evidence="2 3">BD-c194</strain>
    </source>
</reference>
<dbReference type="AlphaFoldDB" id="A0A0F5FX20"/>
<dbReference type="GO" id="GO:0008703">
    <property type="term" value="F:5-amino-6-(5-phosphoribosylamino)uracil reductase activity"/>
    <property type="evidence" value="ECO:0007669"/>
    <property type="project" value="InterPro"/>
</dbReference>
<dbReference type="GO" id="GO:0009231">
    <property type="term" value="P:riboflavin biosynthetic process"/>
    <property type="evidence" value="ECO:0007669"/>
    <property type="project" value="InterPro"/>
</dbReference>
<dbReference type="EMBL" id="JZEX01000029">
    <property type="protein sequence ID" value="KKB13446.1"/>
    <property type="molecule type" value="Genomic_DNA"/>
</dbReference>
<protein>
    <recommendedName>
        <fullName evidence="1">Bacterial bifunctional deaminase-reductase C-terminal domain-containing protein</fullName>
    </recommendedName>
</protein>
<comment type="caution">
    <text evidence="2">The sequence shown here is derived from an EMBL/GenBank/DDBJ whole genome shotgun (WGS) entry which is preliminary data.</text>
</comment>
<dbReference type="STRING" id="443610.VE25_01990"/>
<evidence type="ECO:0000313" key="2">
    <source>
        <dbReference type="EMBL" id="KKB13446.1"/>
    </source>
</evidence>
<dbReference type="PANTHER" id="PTHR38011">
    <property type="entry name" value="DIHYDROFOLATE REDUCTASE FAMILY PROTEIN (AFU_ORTHOLOGUE AFUA_8G06820)"/>
    <property type="match status" value="1"/>
</dbReference>
<dbReference type="Pfam" id="PF01872">
    <property type="entry name" value="RibD_C"/>
    <property type="match status" value="1"/>
</dbReference>
<dbReference type="RefSeq" id="WP_046106907.1">
    <property type="nucleotide sequence ID" value="NZ_JZEX01000029.1"/>
</dbReference>
<dbReference type="InterPro" id="IPR050765">
    <property type="entry name" value="Riboflavin_Biosynth_HTPR"/>
</dbReference>
<keyword evidence="3" id="KW-1185">Reference proteome</keyword>
<dbReference type="Proteomes" id="UP000033632">
    <property type="component" value="Unassembled WGS sequence"/>
</dbReference>
<gene>
    <name evidence="2" type="ORF">VE25_01990</name>
</gene>
<evidence type="ECO:0000259" key="1">
    <source>
        <dbReference type="Pfam" id="PF01872"/>
    </source>
</evidence>
<dbReference type="OrthoDB" id="7949219at2"/>
<proteinExistence type="predicted"/>
<accession>A0A0F5FX20</accession>
<feature type="domain" description="Bacterial bifunctional deaminase-reductase C-terminal" evidence="1">
    <location>
        <begin position="4"/>
        <end position="185"/>
    </location>
</feature>
<dbReference type="PANTHER" id="PTHR38011:SF11">
    <property type="entry name" value="2,5-DIAMINO-6-RIBOSYLAMINO-4(3H)-PYRIMIDINONE 5'-PHOSPHATE REDUCTASE"/>
    <property type="match status" value="1"/>
</dbReference>
<dbReference type="Gene3D" id="3.40.430.10">
    <property type="entry name" value="Dihydrofolate Reductase, subunit A"/>
    <property type="match status" value="1"/>
</dbReference>